<dbReference type="Proteomes" id="UP000289738">
    <property type="component" value="Chromosome A04"/>
</dbReference>
<evidence type="ECO:0000313" key="2">
    <source>
        <dbReference type="EMBL" id="RYR59971.1"/>
    </source>
</evidence>
<comment type="caution">
    <text evidence="2">The sequence shown here is derived from an EMBL/GenBank/DDBJ whole genome shotgun (WGS) entry which is preliminary data.</text>
</comment>
<organism evidence="2 3">
    <name type="scientific">Arachis hypogaea</name>
    <name type="common">Peanut</name>
    <dbReference type="NCBI Taxonomy" id="3818"/>
    <lineage>
        <taxon>Eukaryota</taxon>
        <taxon>Viridiplantae</taxon>
        <taxon>Streptophyta</taxon>
        <taxon>Embryophyta</taxon>
        <taxon>Tracheophyta</taxon>
        <taxon>Spermatophyta</taxon>
        <taxon>Magnoliopsida</taxon>
        <taxon>eudicotyledons</taxon>
        <taxon>Gunneridae</taxon>
        <taxon>Pentapetalae</taxon>
        <taxon>rosids</taxon>
        <taxon>fabids</taxon>
        <taxon>Fabales</taxon>
        <taxon>Fabaceae</taxon>
        <taxon>Papilionoideae</taxon>
        <taxon>50 kb inversion clade</taxon>
        <taxon>dalbergioids sensu lato</taxon>
        <taxon>Dalbergieae</taxon>
        <taxon>Pterocarpus clade</taxon>
        <taxon>Arachis</taxon>
    </lineage>
</organism>
<keyword evidence="1" id="KW-0472">Membrane</keyword>
<protein>
    <submittedName>
        <fullName evidence="2">Uncharacterized protein</fullName>
    </submittedName>
</protein>
<dbReference type="AlphaFoldDB" id="A0A445D9X9"/>
<feature type="transmembrane region" description="Helical" evidence="1">
    <location>
        <begin position="34"/>
        <end position="52"/>
    </location>
</feature>
<keyword evidence="3" id="KW-1185">Reference proteome</keyword>
<dbReference type="EMBL" id="SDMP01000004">
    <property type="protein sequence ID" value="RYR59971.1"/>
    <property type="molecule type" value="Genomic_DNA"/>
</dbReference>
<name>A0A445D9X9_ARAHY</name>
<evidence type="ECO:0000313" key="3">
    <source>
        <dbReference type="Proteomes" id="UP000289738"/>
    </source>
</evidence>
<evidence type="ECO:0000256" key="1">
    <source>
        <dbReference type="SAM" id="Phobius"/>
    </source>
</evidence>
<feature type="transmembrane region" description="Helical" evidence="1">
    <location>
        <begin position="6"/>
        <end position="27"/>
    </location>
</feature>
<proteinExistence type="predicted"/>
<keyword evidence="1" id="KW-0812">Transmembrane</keyword>
<sequence length="111" mass="13685">MYNLLVPFFALQLIVFLLHIFYSLALLHTDFLKIWVEVIYVLLSIKYVWKFFHKITNCIFLIKDREIQIRNFLNEYKSVNKERSIRVSLFYFWVLRFLGNGKEYKNRILRV</sequence>
<gene>
    <name evidence="2" type="ORF">Ahy_A04g017089</name>
</gene>
<accession>A0A445D9X9</accession>
<reference evidence="2 3" key="1">
    <citation type="submission" date="2019-01" db="EMBL/GenBank/DDBJ databases">
        <title>Sequencing of cultivated peanut Arachis hypogaea provides insights into genome evolution and oil improvement.</title>
        <authorList>
            <person name="Chen X."/>
        </authorList>
    </citation>
    <scope>NUCLEOTIDE SEQUENCE [LARGE SCALE GENOMIC DNA]</scope>
    <source>
        <strain evidence="3">cv. Fuhuasheng</strain>
        <tissue evidence="2">Leaves</tissue>
    </source>
</reference>
<keyword evidence="1" id="KW-1133">Transmembrane helix</keyword>